<evidence type="ECO:0000313" key="9">
    <source>
        <dbReference type="EMBL" id="HAT3900116.1"/>
    </source>
</evidence>
<keyword evidence="2" id="KW-1005">Bacterial flagellum biogenesis</keyword>
<evidence type="ECO:0000256" key="6">
    <source>
        <dbReference type="ARBA" id="ARBA00023159"/>
    </source>
</evidence>
<evidence type="ECO:0000256" key="7">
    <source>
        <dbReference type="ARBA" id="ARBA00023163"/>
    </source>
</evidence>
<keyword evidence="4" id="KW-0238">DNA-binding</keyword>
<evidence type="ECO:0000256" key="5">
    <source>
        <dbReference type="ARBA" id="ARBA00023157"/>
    </source>
</evidence>
<dbReference type="InterPro" id="IPR023559">
    <property type="entry name" value="Flagellar_FlhD"/>
</dbReference>
<dbReference type="AlphaFoldDB" id="A0A1C0NT81"/>
<evidence type="ECO:0000256" key="4">
    <source>
        <dbReference type="ARBA" id="ARBA00023125"/>
    </source>
</evidence>
<name>A0A1C0NT81_CITFR</name>
<comment type="caution">
    <text evidence="9">The sequence shown here is derived from an EMBL/GenBank/DDBJ whole genome shotgun (WGS) entry which is preliminary data.</text>
</comment>
<dbReference type="Pfam" id="PF05247">
    <property type="entry name" value="FlhD"/>
    <property type="match status" value="1"/>
</dbReference>
<protein>
    <submittedName>
        <fullName evidence="9">Transcriptional regulator</fullName>
    </submittedName>
</protein>
<sequence length="88" mass="10243">MKIMNAEIERQIWHHNLSYLLLAQRVLNHYEDTALFRLGIDKCTGDKLLQLSLPELVRLAERPELITVLRLRDHHQIDVLLSQSTGMG</sequence>
<evidence type="ECO:0000256" key="8">
    <source>
        <dbReference type="ARBA" id="ARBA00025431"/>
    </source>
</evidence>
<dbReference type="GeneID" id="93757086"/>
<dbReference type="Gene3D" id="1.10.4000.10">
    <property type="entry name" value="Flagellar transcriptional activator FlhD"/>
    <property type="match status" value="1"/>
</dbReference>
<proteinExistence type="predicted"/>
<gene>
    <name evidence="9" type="ORF">I9Y29_004607</name>
</gene>
<keyword evidence="1" id="KW-0963">Cytoplasm</keyword>
<dbReference type="SUPFAM" id="SSF63592">
    <property type="entry name" value="Flagellar transcriptional activator FlhD"/>
    <property type="match status" value="1"/>
</dbReference>
<keyword evidence="5" id="KW-1015">Disulfide bond</keyword>
<keyword evidence="7" id="KW-0804">Transcription</keyword>
<dbReference type="Proteomes" id="UP000855471">
    <property type="component" value="Unassembled WGS sequence"/>
</dbReference>
<dbReference type="EMBL" id="DACSXJ010000045">
    <property type="protein sequence ID" value="HAT3900116.1"/>
    <property type="molecule type" value="Genomic_DNA"/>
</dbReference>
<comment type="function">
    <text evidence="8">Functions in complex with FlhC as a master transcriptional regulator that regulates transcription of several flagellar and non-flagellar operons by binding to their promoter region. Activates expression of class 2 flagellar genes, including fliA, which is a flagellum-specific sigma factor that turns on the class 3 genes. Also regulates genes whose products function in a variety of physiological pathways.</text>
</comment>
<reference evidence="9" key="2">
    <citation type="submission" date="2020-09" db="EMBL/GenBank/DDBJ databases">
        <authorList>
            <consortium name="NCBI Pathogen Detection Project"/>
        </authorList>
    </citation>
    <scope>NUCLEOTIDE SEQUENCE</scope>
    <source>
        <strain evidence="9">O50</strain>
    </source>
</reference>
<evidence type="ECO:0000256" key="1">
    <source>
        <dbReference type="ARBA" id="ARBA00022490"/>
    </source>
</evidence>
<dbReference type="GO" id="GO:0044780">
    <property type="term" value="P:bacterial-type flagellum assembly"/>
    <property type="evidence" value="ECO:0007669"/>
    <property type="project" value="InterPro"/>
</dbReference>
<evidence type="ECO:0000256" key="2">
    <source>
        <dbReference type="ARBA" id="ARBA00022795"/>
    </source>
</evidence>
<evidence type="ECO:0000256" key="3">
    <source>
        <dbReference type="ARBA" id="ARBA00023015"/>
    </source>
</evidence>
<accession>A0A1C0NT81</accession>
<dbReference type="GO" id="GO:0003677">
    <property type="term" value="F:DNA binding"/>
    <property type="evidence" value="ECO:0007669"/>
    <property type="project" value="UniProtKB-KW"/>
</dbReference>
<dbReference type="RefSeq" id="WP_000699996.1">
    <property type="nucleotide sequence ID" value="NZ_CP016764.1"/>
</dbReference>
<keyword evidence="3" id="KW-0805">Transcription regulation</keyword>
<keyword evidence="6" id="KW-0010">Activator</keyword>
<dbReference type="InterPro" id="IPR036194">
    <property type="entry name" value="FlhD_sf"/>
</dbReference>
<organism evidence="9">
    <name type="scientific">Citrobacter freundii</name>
    <dbReference type="NCBI Taxonomy" id="546"/>
    <lineage>
        <taxon>Bacteria</taxon>
        <taxon>Pseudomonadati</taxon>
        <taxon>Pseudomonadota</taxon>
        <taxon>Gammaproteobacteria</taxon>
        <taxon>Enterobacterales</taxon>
        <taxon>Enterobacteriaceae</taxon>
        <taxon>Citrobacter</taxon>
        <taxon>Citrobacter freundii complex</taxon>
    </lineage>
</organism>
<dbReference type="GO" id="GO:0045893">
    <property type="term" value="P:positive regulation of DNA-templated transcription"/>
    <property type="evidence" value="ECO:0007669"/>
    <property type="project" value="InterPro"/>
</dbReference>
<reference evidence="9" key="1">
    <citation type="journal article" date="2018" name="Genome Biol.">
        <title>SKESA: strategic k-mer extension for scrupulous assemblies.</title>
        <authorList>
            <person name="Souvorov A."/>
            <person name="Agarwala R."/>
            <person name="Lipman D.J."/>
        </authorList>
    </citation>
    <scope>NUCLEOTIDE SEQUENCE</scope>
    <source>
        <strain evidence="9">O50</strain>
    </source>
</reference>